<dbReference type="PANTHER" id="PTHR13145:SF0">
    <property type="entry name" value="E3 UBIQUITIN-PROTEIN LIGASE MARCHF6"/>
    <property type="match status" value="1"/>
</dbReference>
<dbReference type="STRING" id="1365824.V5EEA8"/>
<evidence type="ECO:0000256" key="1">
    <source>
        <dbReference type="ARBA" id="ARBA00000900"/>
    </source>
</evidence>
<keyword evidence="11 14" id="KW-1133">Transmembrane helix</keyword>
<dbReference type="Pfam" id="PF12906">
    <property type="entry name" value="RINGv"/>
    <property type="match status" value="1"/>
</dbReference>
<feature type="transmembrane region" description="Helical" evidence="14">
    <location>
        <begin position="629"/>
        <end position="650"/>
    </location>
</feature>
<dbReference type="Proteomes" id="UP000019377">
    <property type="component" value="Unassembled WGS sequence"/>
</dbReference>
<feature type="transmembrane region" description="Helical" evidence="14">
    <location>
        <begin position="210"/>
        <end position="229"/>
    </location>
</feature>
<feature type="domain" description="RING-CH-type" evidence="15">
    <location>
        <begin position="1"/>
        <end position="60"/>
    </location>
</feature>
<feature type="region of interest" description="Disordered" evidence="13">
    <location>
        <begin position="139"/>
        <end position="167"/>
    </location>
</feature>
<dbReference type="OrthoDB" id="264354at2759"/>
<evidence type="ECO:0000256" key="13">
    <source>
        <dbReference type="SAM" id="MobiDB-lite"/>
    </source>
</evidence>
<dbReference type="PANTHER" id="PTHR13145">
    <property type="entry name" value="SSM4 PROTEIN"/>
    <property type="match status" value="1"/>
</dbReference>
<dbReference type="Gene3D" id="3.30.40.10">
    <property type="entry name" value="Zinc/RING finger domain, C3HC4 (zinc finger)"/>
    <property type="match status" value="1"/>
</dbReference>
<evidence type="ECO:0000256" key="6">
    <source>
        <dbReference type="ARBA" id="ARBA00022692"/>
    </source>
</evidence>
<dbReference type="InterPro" id="IPR011016">
    <property type="entry name" value="Znf_RING-CH"/>
</dbReference>
<dbReference type="Pfam" id="PF23113">
    <property type="entry name" value="MARCHF6_C"/>
    <property type="match status" value="1"/>
</dbReference>
<dbReference type="EMBL" id="KI545856">
    <property type="protein sequence ID" value="EST08826.1"/>
    <property type="molecule type" value="Genomic_DNA"/>
</dbReference>
<proteinExistence type="predicted"/>
<dbReference type="CDD" id="cd16702">
    <property type="entry name" value="RING_CH-C4HC3_MARCH6"/>
    <property type="match status" value="1"/>
</dbReference>
<protein>
    <recommendedName>
        <fullName evidence="4">RING-type E3 ubiquitin transferase</fullName>
        <ecNumber evidence="4">2.3.2.27</ecNumber>
    </recommendedName>
</protein>
<keyword evidence="8" id="KW-0863">Zinc-finger</keyword>
<dbReference type="GO" id="GO:0036503">
    <property type="term" value="P:ERAD pathway"/>
    <property type="evidence" value="ECO:0007669"/>
    <property type="project" value="TreeGrafter"/>
</dbReference>
<evidence type="ECO:0000313" key="16">
    <source>
        <dbReference type="EMBL" id="EST08826.1"/>
    </source>
</evidence>
<keyword evidence="9" id="KW-0833">Ubl conjugation pathway</keyword>
<dbReference type="OMA" id="VGTCYMF"/>
<evidence type="ECO:0000256" key="2">
    <source>
        <dbReference type="ARBA" id="ARBA00004141"/>
    </source>
</evidence>
<keyword evidence="17" id="KW-1185">Reference proteome</keyword>
<feature type="compositionally biased region" description="Acidic residues" evidence="13">
    <location>
        <begin position="1472"/>
        <end position="1486"/>
    </location>
</feature>
<dbReference type="SUPFAM" id="SSF57850">
    <property type="entry name" value="RING/U-box"/>
    <property type="match status" value="1"/>
</dbReference>
<evidence type="ECO:0000256" key="8">
    <source>
        <dbReference type="ARBA" id="ARBA00022771"/>
    </source>
</evidence>
<feature type="transmembrane region" description="Helical" evidence="14">
    <location>
        <begin position="1214"/>
        <end position="1234"/>
    </location>
</feature>
<evidence type="ECO:0000256" key="12">
    <source>
        <dbReference type="ARBA" id="ARBA00023136"/>
    </source>
</evidence>
<comment type="pathway">
    <text evidence="3">Protein modification; protein ubiquitination.</text>
</comment>
<dbReference type="InterPro" id="IPR013083">
    <property type="entry name" value="Znf_RING/FYVE/PHD"/>
</dbReference>
<dbReference type="GO" id="GO:0008270">
    <property type="term" value="F:zinc ion binding"/>
    <property type="evidence" value="ECO:0007669"/>
    <property type="project" value="UniProtKB-KW"/>
</dbReference>
<name>V5EEA8_KALBG</name>
<feature type="transmembrane region" description="Helical" evidence="14">
    <location>
        <begin position="1409"/>
        <end position="1426"/>
    </location>
</feature>
<feature type="transmembrane region" description="Helical" evidence="14">
    <location>
        <begin position="979"/>
        <end position="1000"/>
    </location>
</feature>
<feature type="compositionally biased region" description="Basic and acidic residues" evidence="13">
    <location>
        <begin position="299"/>
        <end position="315"/>
    </location>
</feature>
<dbReference type="GO" id="GO:0005789">
    <property type="term" value="C:endoplasmic reticulum membrane"/>
    <property type="evidence" value="ECO:0007669"/>
    <property type="project" value="TreeGrafter"/>
</dbReference>
<feature type="region of interest" description="Disordered" evidence="13">
    <location>
        <begin position="1453"/>
        <end position="1509"/>
    </location>
</feature>
<dbReference type="HOGENOM" id="CLU_001266_1_0_1"/>
<dbReference type="GeneID" id="27417389"/>
<feature type="compositionally biased region" description="Acidic residues" evidence="13">
    <location>
        <begin position="319"/>
        <end position="328"/>
    </location>
</feature>
<feature type="region of interest" description="Disordered" evidence="13">
    <location>
        <begin position="298"/>
        <end position="400"/>
    </location>
</feature>
<feature type="compositionally biased region" description="Basic and acidic residues" evidence="13">
    <location>
        <begin position="455"/>
        <end position="483"/>
    </location>
</feature>
<keyword evidence="6 14" id="KW-0812">Transmembrane</keyword>
<feature type="transmembrane region" description="Helical" evidence="14">
    <location>
        <begin position="1174"/>
        <end position="1194"/>
    </location>
</feature>
<evidence type="ECO:0000256" key="3">
    <source>
        <dbReference type="ARBA" id="ARBA00004906"/>
    </source>
</evidence>
<feature type="compositionally biased region" description="Basic and acidic residues" evidence="13">
    <location>
        <begin position="509"/>
        <end position="521"/>
    </location>
</feature>
<feature type="compositionally biased region" description="Basic and acidic residues" evidence="13">
    <location>
        <begin position="1487"/>
        <end position="1496"/>
    </location>
</feature>
<feature type="transmembrane region" description="Helical" evidence="14">
    <location>
        <begin position="869"/>
        <end position="901"/>
    </location>
</feature>
<feature type="transmembrane region" description="Helical" evidence="14">
    <location>
        <begin position="1366"/>
        <end position="1389"/>
    </location>
</feature>
<feature type="region of interest" description="Disordered" evidence="13">
    <location>
        <begin position="432"/>
        <end position="552"/>
    </location>
</feature>
<comment type="subcellular location">
    <subcellularLocation>
        <location evidence="2">Membrane</location>
        <topology evidence="2">Multi-pass membrane protein</topology>
    </subcellularLocation>
</comment>
<dbReference type="eggNOG" id="KOG1609">
    <property type="taxonomic scope" value="Eukaryota"/>
</dbReference>
<evidence type="ECO:0000256" key="5">
    <source>
        <dbReference type="ARBA" id="ARBA00022679"/>
    </source>
</evidence>
<keyword evidence="5" id="KW-0808">Transferase</keyword>
<dbReference type="InterPro" id="IPR056521">
    <property type="entry name" value="MARCHF6-like_C"/>
</dbReference>
<keyword evidence="10" id="KW-0862">Zinc</keyword>
<feature type="compositionally biased region" description="Low complexity" evidence="13">
    <location>
        <begin position="147"/>
        <end position="164"/>
    </location>
</feature>
<dbReference type="PROSITE" id="PS51292">
    <property type="entry name" value="ZF_RING_CH"/>
    <property type="match status" value="1"/>
</dbReference>
<feature type="compositionally biased region" description="Basic and acidic residues" evidence="13">
    <location>
        <begin position="363"/>
        <end position="377"/>
    </location>
</feature>
<evidence type="ECO:0000256" key="7">
    <source>
        <dbReference type="ARBA" id="ARBA00022723"/>
    </source>
</evidence>
<feature type="compositionally biased region" description="Acidic residues" evidence="13">
    <location>
        <begin position="539"/>
        <end position="552"/>
    </location>
</feature>
<feature type="transmembrane region" description="Helical" evidence="14">
    <location>
        <begin position="92"/>
        <end position="110"/>
    </location>
</feature>
<keyword evidence="7" id="KW-0479">Metal-binding</keyword>
<dbReference type="EC" id="2.3.2.27" evidence="4"/>
<sequence>MEDEDSCRICRSGPEPGAPLYYPCKCTGSIRYCHQDCLVEWLQHSRKKYCELCNHPFIFHKKYRRDMPSDGKLPRYLYVRRLAIRAVQVSQLAARALLVGFTWLAFLPYVNINAWRFMFWSIDVAAWMGVPGATPPFSMEAPPANRSSSGLSPNASHSSNSSASIQAPNVGRSPNGSIFQAGSLAHTPISTANLKLALSSFVEKLAHDVFEGQILSCVIVVFFVGVFLLREWILQNMPQNFDNPPNQEGIPQPQPPLPAEAAAQQPAINDMPPQLVAEIERRRREGVGEQRRINALLDQLHELETEEPTQEREGVEAESQGDELDLDPEAQRAQAREARIRRLAQGANGQQRDGPAAAASDAPEAHDATERQDKDVAAVESIPKASVSEPSQLTDESFAVAQAAPTQDLQQTLGWSEGSVLLQDEQAIVDEGSLQSNHAGVPAGPSVAISAASSEPRHAHEDLPEAGDHEQLHSAADDDDSKHTAPTSKPEVELTAEVGTDSSPAEVAHTTELEAAAEHAQGEQSQEADEADAPVHVEADEEEDAWEDESDGEVPIARDLDPLDDAALRAAAAAAFPPPIARPVAEDEIEILAGQADDPEAEIGLAEEMDGILEAVGMRGPLFGIVQNLFLMIFLCGFVMLAFVMAPYVVGRLLGSGPGLVKMLALPVKLLRYVTDPVFDALIALGANSVWPKLAALVGVQPTSTQDVSQLVAEAASTSTSINAWIQKYLPSFLSQAAADNTKLLTQQAVQAPVAAKASATAAMLLRVLPVSVTSSPQWKAVSDAFDVALATGMQGTLRRVADHVAASFVRLDAHRIGTSSTDRIFCVAFGHCYWLLILLIHQHFSKPDLQRAVAEQSAFKMFMDQHVLIIKAISFIFIELIVFPLGCGLLFDICTMPFFAEASVMLWPDKVRTAPLSFAFTRWMGGTIYMFIFAQYVSATRKVLRPGVFCWIRDPNDPSFHPIREILDKKTLTQLRKIGASAIMYAAILVASVGVNTYFMRYVMAGTGLLPLRWKPFDPLTEVPIDLLMVHFALPWATQRIDPEKVSDKWFKAWWKAASRALRLSSYMIGGEFWEERRRPKVGSLVAAWNALLHRKIDNTYVEDGGLCRVPADDKAVTSGPLIIPLKADGTPPTERLAEAITNQEADAEKHTPKPTYTKIYLPSNYRARITTILTLLWLSHSALFILGLGIPLFVGRGITAVLRGRETQTHDFYSYTTGLTLLLVTTKIGNGGRKMWMRRTRRAHAHQTSPSMYLAIHVWIKVKRLLRAAALLVGVAGLVPLTFGLLIDQYVLVPLRYRSTQIPVLHLGQIWACGVIETRLIFFLTRFFGLPETGAYGRFMSNADHVVRGGLYPRPKVEVAWKRIVLPVVLAGSALLLAPISIAHTFASRGWVRVETREQEQLLLRKVFGAIQSIVLVAAVRAVARKRMESWTDLLKDEVFLESTELKNYEEKDEEGKGKGKKRSRRGVPVEEEDEWVADVGVEEGEARGGRGDEYVAEGTLPDVMFR</sequence>
<evidence type="ECO:0000256" key="11">
    <source>
        <dbReference type="ARBA" id="ARBA00022989"/>
    </source>
</evidence>
<feature type="region of interest" description="Disordered" evidence="13">
    <location>
        <begin position="243"/>
        <end position="262"/>
    </location>
</feature>
<dbReference type="FunFam" id="3.30.40.10:FF:000287">
    <property type="entry name" value="RING finger membrane protein"/>
    <property type="match status" value="1"/>
</dbReference>
<keyword evidence="12 14" id="KW-0472">Membrane</keyword>
<reference evidence="17" key="1">
    <citation type="journal article" date="2013" name="Genome Announc.">
        <title>Draft genome sequence of Pseudozyma brasiliensis sp. nov. strain GHG001, a high producer of endo-1,4-xylanase isolated from an insect pest of sugarcane.</title>
        <authorList>
            <person name="Oliveira J.V.D.C."/>
            <person name="dos Santos R.A.C."/>
            <person name="Borges T.A."/>
            <person name="Riano-Pachon D.M."/>
            <person name="Goldman G.H."/>
        </authorList>
    </citation>
    <scope>NUCLEOTIDE SEQUENCE [LARGE SCALE GENOMIC DNA]</scope>
    <source>
        <strain evidence="17">GHG001</strain>
    </source>
</reference>
<evidence type="ECO:0000259" key="15">
    <source>
        <dbReference type="PROSITE" id="PS51292"/>
    </source>
</evidence>
<comment type="catalytic activity">
    <reaction evidence="1">
        <text>S-ubiquitinyl-[E2 ubiquitin-conjugating enzyme]-L-cysteine + [acceptor protein]-L-lysine = [E2 ubiquitin-conjugating enzyme]-L-cysteine + N(6)-ubiquitinyl-[acceptor protein]-L-lysine.</text>
        <dbReference type="EC" id="2.3.2.27"/>
    </reaction>
</comment>
<evidence type="ECO:0000256" key="10">
    <source>
        <dbReference type="ARBA" id="ARBA00022833"/>
    </source>
</evidence>
<organism evidence="16 17">
    <name type="scientific">Kalmanozyma brasiliensis (strain GHG001)</name>
    <name type="common">Yeast</name>
    <name type="synonym">Pseudozyma brasiliensis</name>
    <dbReference type="NCBI Taxonomy" id="1365824"/>
    <lineage>
        <taxon>Eukaryota</taxon>
        <taxon>Fungi</taxon>
        <taxon>Dikarya</taxon>
        <taxon>Basidiomycota</taxon>
        <taxon>Ustilaginomycotina</taxon>
        <taxon>Ustilaginomycetes</taxon>
        <taxon>Ustilaginales</taxon>
        <taxon>Ustilaginaceae</taxon>
        <taxon>Kalmanozyma</taxon>
    </lineage>
</organism>
<gene>
    <name evidence="16" type="ORF">PSEUBRA_SCAF14g01596</name>
</gene>
<evidence type="ECO:0000313" key="17">
    <source>
        <dbReference type="Proteomes" id="UP000019377"/>
    </source>
</evidence>
<feature type="transmembrane region" description="Helical" evidence="14">
    <location>
        <begin position="1267"/>
        <end position="1289"/>
    </location>
</feature>
<evidence type="ECO:0000256" key="9">
    <source>
        <dbReference type="ARBA" id="ARBA00022786"/>
    </source>
</evidence>
<accession>V5EEA8</accession>
<dbReference type="SMART" id="SM00744">
    <property type="entry name" value="RINGv"/>
    <property type="match status" value="1"/>
</dbReference>
<dbReference type="RefSeq" id="XP_016293815.1">
    <property type="nucleotide sequence ID" value="XM_016434782.1"/>
</dbReference>
<dbReference type="GO" id="GO:0061630">
    <property type="term" value="F:ubiquitin protein ligase activity"/>
    <property type="evidence" value="ECO:0007669"/>
    <property type="project" value="UniProtKB-EC"/>
</dbReference>
<evidence type="ECO:0000256" key="4">
    <source>
        <dbReference type="ARBA" id="ARBA00012483"/>
    </source>
</evidence>
<feature type="transmembrane region" description="Helical" evidence="14">
    <location>
        <begin position="921"/>
        <end position="938"/>
    </location>
</feature>
<evidence type="ECO:0000256" key="14">
    <source>
        <dbReference type="SAM" id="Phobius"/>
    </source>
</evidence>
<feature type="transmembrane region" description="Helical" evidence="14">
    <location>
        <begin position="1309"/>
        <end position="1330"/>
    </location>
</feature>